<proteinExistence type="predicted"/>
<dbReference type="Pfam" id="PF10988">
    <property type="entry name" value="DUF2807"/>
    <property type="match status" value="1"/>
</dbReference>
<dbReference type="RefSeq" id="WP_377716766.1">
    <property type="nucleotide sequence ID" value="NZ_JBHTJM010000010.1"/>
</dbReference>
<evidence type="ECO:0000313" key="2">
    <source>
        <dbReference type="EMBL" id="MFD0965023.1"/>
    </source>
</evidence>
<gene>
    <name evidence="2" type="ORF">ACFQ1O_13485</name>
</gene>
<dbReference type="InterPro" id="IPR021255">
    <property type="entry name" value="DUF2807"/>
</dbReference>
<dbReference type="Proteomes" id="UP001596997">
    <property type="component" value="Unassembled WGS sequence"/>
</dbReference>
<evidence type="ECO:0000313" key="3">
    <source>
        <dbReference type="Proteomes" id="UP001596997"/>
    </source>
</evidence>
<keyword evidence="3" id="KW-1185">Reference proteome</keyword>
<evidence type="ECO:0000259" key="1">
    <source>
        <dbReference type="Pfam" id="PF10988"/>
    </source>
</evidence>
<dbReference type="EMBL" id="JBHTJM010000010">
    <property type="protein sequence ID" value="MFD0965023.1"/>
    <property type="molecule type" value="Genomic_DNA"/>
</dbReference>
<sequence>MKLKLLLVTFIIASVGFAQKKEKIKGNKLVKVKQHELAAFNSLSINEDIEVFILKGTTPMIEIEADENLHDIILFDVVDENLSIKTSHNITSKKKLSIRVTFTDVFNKIELQNKAVLNSLIDVELPSLKIYTRDASKLFFTAKVEDFKLFAQKKSKIELNLSGENCNIEMSESSDIKALINVSTLKFDLYQKANARIEGETGNLQLRADNATNFRGDKLTAQDCTMIAEGSSDCHIEVKDNLSLEASGSSEVYIYNTPKIDLRKFADSARLYKK</sequence>
<comment type="caution">
    <text evidence="2">The sequence shown here is derived from an EMBL/GenBank/DDBJ whole genome shotgun (WGS) entry which is preliminary data.</text>
</comment>
<reference evidence="3" key="1">
    <citation type="journal article" date="2019" name="Int. J. Syst. Evol. Microbiol.">
        <title>The Global Catalogue of Microorganisms (GCM) 10K type strain sequencing project: providing services to taxonomists for standard genome sequencing and annotation.</title>
        <authorList>
            <consortium name="The Broad Institute Genomics Platform"/>
            <consortium name="The Broad Institute Genome Sequencing Center for Infectious Disease"/>
            <person name="Wu L."/>
            <person name="Ma J."/>
        </authorList>
    </citation>
    <scope>NUCLEOTIDE SEQUENCE [LARGE SCALE GENOMIC DNA]</scope>
    <source>
        <strain evidence="3">CCUG 62114</strain>
    </source>
</reference>
<protein>
    <submittedName>
        <fullName evidence="2">GIN domain-containing protein</fullName>
    </submittedName>
</protein>
<name>A0ABW3I562_9FLAO</name>
<accession>A0ABW3I562</accession>
<feature type="domain" description="Putative auto-transporter adhesin head GIN" evidence="1">
    <location>
        <begin position="39"/>
        <end position="258"/>
    </location>
</feature>
<organism evidence="2 3">
    <name type="scientific">Pseudofulvibacter geojedonensis</name>
    <dbReference type="NCBI Taxonomy" id="1123758"/>
    <lineage>
        <taxon>Bacteria</taxon>
        <taxon>Pseudomonadati</taxon>
        <taxon>Bacteroidota</taxon>
        <taxon>Flavobacteriia</taxon>
        <taxon>Flavobacteriales</taxon>
        <taxon>Flavobacteriaceae</taxon>
        <taxon>Pseudofulvibacter</taxon>
    </lineage>
</organism>
<dbReference type="Gene3D" id="2.160.20.120">
    <property type="match status" value="1"/>
</dbReference>